<dbReference type="GO" id="GO:0034220">
    <property type="term" value="P:monoatomic ion transmembrane transport"/>
    <property type="evidence" value="ECO:0007669"/>
    <property type="project" value="UniProtKB-KW"/>
</dbReference>
<protein>
    <submittedName>
        <fullName evidence="1">Putative K+ channel, beta subunit</fullName>
    </submittedName>
</protein>
<dbReference type="EMBL" id="AK220774">
    <property type="protein sequence ID" value="BAD93988.1"/>
    <property type="molecule type" value="mRNA"/>
</dbReference>
<keyword evidence="1" id="KW-0407">Ion channel</keyword>
<sequence length="33" mass="3806">MKAVDVIPLLTPIVLDKIEQVIQSKPKRPESYR</sequence>
<proteinExistence type="evidence at transcript level"/>
<gene>
    <name evidence="1" type="ordered locus">At1g04690</name>
</gene>
<dbReference type="AlphaFoldDB" id="Q570D5"/>
<organism evidence="1">
    <name type="scientific">Arabidopsis thaliana</name>
    <name type="common">Mouse-ear cress</name>
    <dbReference type="NCBI Taxonomy" id="3702"/>
    <lineage>
        <taxon>Eukaryota</taxon>
        <taxon>Viridiplantae</taxon>
        <taxon>Streptophyta</taxon>
        <taxon>Embryophyta</taxon>
        <taxon>Tracheophyta</taxon>
        <taxon>Spermatophyta</taxon>
        <taxon>Magnoliopsida</taxon>
        <taxon>eudicotyledons</taxon>
        <taxon>Gunneridae</taxon>
        <taxon>Pentapetalae</taxon>
        <taxon>rosids</taxon>
        <taxon>malvids</taxon>
        <taxon>Brassicales</taxon>
        <taxon>Brassicaceae</taxon>
        <taxon>Camelineae</taxon>
        <taxon>Arabidopsis</taxon>
    </lineage>
</organism>
<accession>Q570D5</accession>
<keyword evidence="1" id="KW-0406">Ion transport</keyword>
<reference evidence="1" key="1">
    <citation type="submission" date="2005-03" db="EMBL/GenBank/DDBJ databases">
        <title>Large-scale analysis of RIKEN Arabidopsis full-length (RAFL) cDNAs.</title>
        <authorList>
            <person name="Totoki Y."/>
            <person name="Seki M."/>
            <person name="Ishida J."/>
            <person name="Nakajima M."/>
            <person name="Enju A."/>
            <person name="Kamiya A."/>
            <person name="Narusaka M."/>
            <person name="Shin-i T."/>
            <person name="Nakagawa M."/>
            <person name="Sakamoto N."/>
            <person name="Oishi K."/>
            <person name="Kohara Y."/>
            <person name="Kobayashi M."/>
            <person name="Toyoda A."/>
            <person name="Sakaki Y."/>
            <person name="Sakurai T."/>
            <person name="Iida K."/>
            <person name="Akiyama K."/>
            <person name="Satou M."/>
            <person name="Toyoda T."/>
            <person name="Konagaya A."/>
            <person name="Carninci P."/>
            <person name="Kawai J."/>
            <person name="Hayashizaki Y."/>
            <person name="Shinozaki K."/>
        </authorList>
    </citation>
    <scope>NUCLEOTIDE SEQUENCE</scope>
</reference>
<evidence type="ECO:0000313" key="1">
    <source>
        <dbReference type="EMBL" id="BAD93988.1"/>
    </source>
</evidence>
<keyword evidence="1" id="KW-0813">Transport</keyword>
<name>Q570D5_ARATH</name>